<comment type="caution">
    <text evidence="1">The sequence shown here is derived from an EMBL/GenBank/DDBJ whole genome shotgun (WGS) entry which is preliminary data.</text>
</comment>
<evidence type="ECO:0000313" key="2">
    <source>
        <dbReference type="Proteomes" id="UP001432027"/>
    </source>
</evidence>
<reference evidence="1" key="1">
    <citation type="submission" date="2023-10" db="EMBL/GenBank/DDBJ databases">
        <title>Genome assembly of Pristionchus species.</title>
        <authorList>
            <person name="Yoshida K."/>
            <person name="Sommer R.J."/>
        </authorList>
    </citation>
    <scope>NUCLEOTIDE SEQUENCE</scope>
    <source>
        <strain evidence="1">RS0144</strain>
    </source>
</reference>
<dbReference type="EMBL" id="BTSX01000003">
    <property type="protein sequence ID" value="GMS89900.1"/>
    <property type="molecule type" value="Genomic_DNA"/>
</dbReference>
<keyword evidence="2" id="KW-1185">Reference proteome</keyword>
<feature type="non-terminal residue" evidence="1">
    <location>
        <position position="1"/>
    </location>
</feature>
<dbReference type="Proteomes" id="UP001432027">
    <property type="component" value="Unassembled WGS sequence"/>
</dbReference>
<sequence length="679" mass="77499">LSLSQDAAAPMQSEATRRPDVIENHIPDIAGGRFSLAMKDVNLNNERRYNARMRRIKAQVRKVDPNYHPQISDSFFFRLSVGKERHCLIYRVALSDMCTVLAAPELNKKEGRVHLYHYWQPNYDSTRLELYYRLNTFTDQNAKRELRLHAIWDLNAVCMMMQNFEDLKLSQIMKTGKRRSHSISGVLHPRAYLGALQTEARRNIVLLPFELNSAQERIAAWREEKVGDVVQTLAEGPEKKGELTKQVADFVTTNPEWVQRAISPAVFGERLALPNHEYQMTNYLHLQQPLAVDSLFNQSSSLQFSLLPYWIGHGAHFVRCRRKNLKVQWIGRSPAAVNPDGTTRPIKMRPTSLATAPPPVCNIVISGNKDDAELSINQPNSKPGSIASGGPDTCTLSTATTTPMSFMHDWRYTSTHADYDHRLSSGPPKGCETAVNLEWRMRVNAEKMRRLKMLTSDGFVDHVKDVRYSSHGWGKAYREMQKRDNQFRRAQPFYQSRFLPSPDVHEEMKKEIDVRERVRSKIKDPTAKIKDQTPSQVLQYVLNQMARRRAIRTPDYRSTGKSLWASTGMFNPAIDVIQHGLSDTDRPIEELIDRISINPALRVAAQSNLLSRHIVEIIATVVDIRRNLLVPLNIPYSSKIGVLRPTTRTDVLSNDSLLDRSPLFIVLLGALFLVLNTVY</sequence>
<protein>
    <submittedName>
        <fullName evidence="1">Uncharacterized protein</fullName>
    </submittedName>
</protein>
<name>A0AAV5T333_9BILA</name>
<gene>
    <name evidence="1" type="ORF">PENTCL1PPCAC_12075</name>
</gene>
<organism evidence="1 2">
    <name type="scientific">Pristionchus entomophagus</name>
    <dbReference type="NCBI Taxonomy" id="358040"/>
    <lineage>
        <taxon>Eukaryota</taxon>
        <taxon>Metazoa</taxon>
        <taxon>Ecdysozoa</taxon>
        <taxon>Nematoda</taxon>
        <taxon>Chromadorea</taxon>
        <taxon>Rhabditida</taxon>
        <taxon>Rhabditina</taxon>
        <taxon>Diplogasteromorpha</taxon>
        <taxon>Diplogasteroidea</taxon>
        <taxon>Neodiplogasteridae</taxon>
        <taxon>Pristionchus</taxon>
    </lineage>
</organism>
<proteinExistence type="predicted"/>
<dbReference type="AlphaFoldDB" id="A0AAV5T333"/>
<accession>A0AAV5T333</accession>
<evidence type="ECO:0000313" key="1">
    <source>
        <dbReference type="EMBL" id="GMS89900.1"/>
    </source>
</evidence>